<feature type="compositionally biased region" description="Low complexity" evidence="4">
    <location>
        <begin position="799"/>
        <end position="826"/>
    </location>
</feature>
<evidence type="ECO:0000256" key="1">
    <source>
        <dbReference type="ARBA" id="ARBA00004123"/>
    </source>
</evidence>
<dbReference type="InterPro" id="IPR046370">
    <property type="entry name" value="MAML_N_sf"/>
</dbReference>
<feature type="compositionally biased region" description="Low complexity" evidence="4">
    <location>
        <begin position="356"/>
        <end position="380"/>
    </location>
</feature>
<dbReference type="EMBL" id="CAXLJM020000015">
    <property type="protein sequence ID" value="CAL8081413.1"/>
    <property type="molecule type" value="Genomic_DNA"/>
</dbReference>
<feature type="compositionally biased region" description="Basic residues" evidence="4">
    <location>
        <begin position="60"/>
        <end position="69"/>
    </location>
</feature>
<feature type="compositionally biased region" description="Polar residues" evidence="4">
    <location>
        <begin position="485"/>
        <end position="524"/>
    </location>
</feature>
<feature type="compositionally biased region" description="Polar residues" evidence="4">
    <location>
        <begin position="183"/>
        <end position="196"/>
    </location>
</feature>
<proteinExistence type="inferred from homology"/>
<dbReference type="Pfam" id="PF09596">
    <property type="entry name" value="MamL-1"/>
    <property type="match status" value="1"/>
</dbReference>
<feature type="compositionally biased region" description="Low complexity" evidence="4">
    <location>
        <begin position="737"/>
        <end position="751"/>
    </location>
</feature>
<feature type="region of interest" description="Disordered" evidence="4">
    <location>
        <begin position="737"/>
        <end position="828"/>
    </location>
</feature>
<feature type="compositionally biased region" description="Polar residues" evidence="4">
    <location>
        <begin position="609"/>
        <end position="642"/>
    </location>
</feature>
<feature type="region of interest" description="Disordered" evidence="4">
    <location>
        <begin position="909"/>
        <end position="987"/>
    </location>
</feature>
<evidence type="ECO:0000256" key="3">
    <source>
        <dbReference type="ARBA" id="ARBA00023242"/>
    </source>
</evidence>
<evidence type="ECO:0000313" key="7">
    <source>
        <dbReference type="Proteomes" id="UP001642540"/>
    </source>
</evidence>
<feature type="region of interest" description="Disordered" evidence="4">
    <location>
        <begin position="25"/>
        <end position="208"/>
    </location>
</feature>
<feature type="compositionally biased region" description="Polar residues" evidence="4">
    <location>
        <begin position="156"/>
        <end position="166"/>
    </location>
</feature>
<accession>A0ABP1PZC4</accession>
<dbReference type="InterPro" id="IPR019082">
    <property type="entry name" value="Mastermind-like_N"/>
</dbReference>
<keyword evidence="3" id="KW-0539">Nucleus</keyword>
<feature type="compositionally biased region" description="Low complexity" evidence="4">
    <location>
        <begin position="703"/>
        <end position="720"/>
    </location>
</feature>
<feature type="compositionally biased region" description="Polar residues" evidence="4">
    <location>
        <begin position="565"/>
        <end position="579"/>
    </location>
</feature>
<feature type="compositionally biased region" description="Low complexity" evidence="4">
    <location>
        <begin position="122"/>
        <end position="133"/>
    </location>
</feature>
<feature type="compositionally biased region" description="Low complexity" evidence="4">
    <location>
        <begin position="1018"/>
        <end position="1028"/>
    </location>
</feature>
<evidence type="ECO:0000256" key="2">
    <source>
        <dbReference type="ARBA" id="ARBA00008081"/>
    </source>
</evidence>
<evidence type="ECO:0000256" key="4">
    <source>
        <dbReference type="SAM" id="MobiDB-lite"/>
    </source>
</evidence>
<feature type="compositionally biased region" description="Polar residues" evidence="4">
    <location>
        <begin position="765"/>
        <end position="783"/>
    </location>
</feature>
<feature type="compositionally biased region" description="Low complexity" evidence="4">
    <location>
        <begin position="587"/>
        <end position="596"/>
    </location>
</feature>
<feature type="compositionally biased region" description="Polar residues" evidence="4">
    <location>
        <begin position="1077"/>
        <end position="1086"/>
    </location>
</feature>
<feature type="compositionally biased region" description="Basic residues" evidence="4">
    <location>
        <begin position="86"/>
        <end position="96"/>
    </location>
</feature>
<gene>
    <name evidence="6" type="ORF">ODALV1_LOCUS4905</name>
</gene>
<feature type="region of interest" description="Disordered" evidence="4">
    <location>
        <begin position="1004"/>
        <end position="1099"/>
    </location>
</feature>
<feature type="region of interest" description="Disordered" evidence="4">
    <location>
        <begin position="304"/>
        <end position="384"/>
    </location>
</feature>
<comment type="similarity">
    <text evidence="2">Belongs to the mastermind family.</text>
</comment>
<feature type="compositionally biased region" description="Polar residues" evidence="4">
    <location>
        <begin position="539"/>
        <end position="557"/>
    </location>
</feature>
<organism evidence="6 7">
    <name type="scientific">Orchesella dallaii</name>
    <dbReference type="NCBI Taxonomy" id="48710"/>
    <lineage>
        <taxon>Eukaryota</taxon>
        <taxon>Metazoa</taxon>
        <taxon>Ecdysozoa</taxon>
        <taxon>Arthropoda</taxon>
        <taxon>Hexapoda</taxon>
        <taxon>Collembola</taxon>
        <taxon>Entomobryomorpha</taxon>
        <taxon>Entomobryoidea</taxon>
        <taxon>Orchesellidae</taxon>
        <taxon>Orchesellinae</taxon>
        <taxon>Orchesella</taxon>
    </lineage>
</organism>
<dbReference type="SMART" id="SM01275">
    <property type="entry name" value="MamL-1"/>
    <property type="match status" value="1"/>
</dbReference>
<evidence type="ECO:0000259" key="5">
    <source>
        <dbReference type="SMART" id="SM01275"/>
    </source>
</evidence>
<dbReference type="Gene3D" id="6.10.250.970">
    <property type="match status" value="1"/>
</dbReference>
<sequence length="1162" mass="124918">MPKGQDQGGVLDRLRRRFDKYRKHHEEVIPRFDNTTSSQNQQQKQETVLLRQRFIETNKAKKSAKKSDKKQHSDGGGSSIVSNHLTSKKGPSKSNKRQNEDDQGGAEGYEPPTKIGGAGRGSPLPSNSTNSSLYKQGFSQNGKRGGNKTKALDSQKAYQASSSSHPKNGIGRVPQPPPPIPQTASSFSQCPTTQSAPPVGKDSGIPTDFADLDECAAALEQDAVKNGAITGSFMGENSTDEIFNNDFLNELFSDLNPEDMSKFLLNDGPPPTADDLNDVTLHGNSASTNGACITNEPFHPVTPVTPTTSSPMRSSALSHGHHSSNKMEGSGVDGTSMGVHGMDRGLSHCAGPSPAPASTASPLASQLGSSTSHQPSPSQSYNNSHFVLDNGQTGSPLNTTGVVNTCNTGNAITKPSTRLPYSSPAGLTVDSPAAQTLKHMAEQHQHKAQLCMNSNTAANGGVNFKNQGSTGSPVGSPYGTIGNYNGSMPSEFSSTSNMNPGSNSQVKQDVCSPGNSQSGFSPSSMMVDMASGGKRAGQHNGSPSGQSTRMPNMSSAGGSPIMSPISKSFNHPSPLNTTNPQGPIPPQQTQQSQQQPPYMPMNRIPGPQQPYSNVNVAPRYPSNNNSQISVASPKSVGSSQVHISDRGSPATQIDAKSQLRVGAQNQQQPQPQQQFSQQQQFHYGGGQSNSMPMEMGFNPAAHPQNSQMQPQSQQQTGSGQTINFTQQHLRMGNQTAMPVSRMPMPSMNRMPGVPQRMPGGPMPDMQTQQQSQPRPLPDSNQHPQRIMRPPPQNQHQRHQMMPTHQQQMSMGGMPSQQPNMPQMSAGSGMGGQMMNRFSGMPGNPQMMAQQQQHQQTYGMVGNMPMNGPGNSNSGMMPMRRPYGPGPGFQGMNPRTPGDQMLSSGSQNMHNSMGNPGVPHGEWMGNMNSMPDSSCPPYSGPQRHSAPQQHMRPPISSQQFHSGIAPNQAAPGQGPPQMPNNFGQPHHEHMMSQQNANYNMGVAAQNHSQQQQLHHHHQQQQQSQQQQQLPPNYNQHASGPNAMKMGMPGHHHPQQQQQQPMYSNSSSGFGMKPPDNSMMCTPQNSMGHHQQQQQQSHPQHMYNMGNMSMNSGGSQMNNNMGMSDQDFDLNLLVDGMSRGGDNVDPSAFNNADDLLNILDAGFH</sequence>
<comment type="subcellular location">
    <subcellularLocation>
        <location evidence="1">Nucleus</location>
    </subcellularLocation>
</comment>
<feature type="compositionally biased region" description="Low complexity" evidence="4">
    <location>
        <begin position="664"/>
        <end position="681"/>
    </location>
</feature>
<evidence type="ECO:0000313" key="6">
    <source>
        <dbReference type="EMBL" id="CAL8081413.1"/>
    </source>
</evidence>
<reference evidence="6 7" key="1">
    <citation type="submission" date="2024-08" db="EMBL/GenBank/DDBJ databases">
        <authorList>
            <person name="Cucini C."/>
            <person name="Frati F."/>
        </authorList>
    </citation>
    <scope>NUCLEOTIDE SEQUENCE [LARGE SCALE GENOMIC DNA]</scope>
</reference>
<name>A0ABP1PZC4_9HEXA</name>
<keyword evidence="7" id="KW-1185">Reference proteome</keyword>
<protein>
    <recommendedName>
        <fullName evidence="5">Neurogenic mastermind-like N-terminal domain-containing protein</fullName>
    </recommendedName>
</protein>
<feature type="region of interest" description="Disordered" evidence="4">
    <location>
        <begin position="485"/>
        <end position="720"/>
    </location>
</feature>
<feature type="compositionally biased region" description="Low complexity" evidence="4">
    <location>
        <begin position="1087"/>
        <end position="1099"/>
    </location>
</feature>
<comment type="caution">
    <text evidence="6">The sequence shown here is derived from an EMBL/GenBank/DDBJ whole genome shotgun (WGS) entry which is preliminary data.</text>
</comment>
<feature type="domain" description="Neurogenic mastermind-like N-terminal" evidence="5">
    <location>
        <begin position="2"/>
        <end position="65"/>
    </location>
</feature>
<dbReference type="Proteomes" id="UP001642540">
    <property type="component" value="Unassembled WGS sequence"/>
</dbReference>
<feature type="compositionally biased region" description="Low complexity" evidence="4">
    <location>
        <begin position="34"/>
        <end position="43"/>
    </location>
</feature>